<keyword evidence="2" id="KW-1185">Reference proteome</keyword>
<dbReference type="Gene3D" id="2.60.120.200">
    <property type="match status" value="1"/>
</dbReference>
<evidence type="ECO:0000313" key="1">
    <source>
        <dbReference type="EMBL" id="QDT32916.1"/>
    </source>
</evidence>
<evidence type="ECO:0000313" key="2">
    <source>
        <dbReference type="Proteomes" id="UP000315724"/>
    </source>
</evidence>
<dbReference type="EMBL" id="CP036267">
    <property type="protein sequence ID" value="QDT32916.1"/>
    <property type="molecule type" value="Genomic_DNA"/>
</dbReference>
<dbReference type="SUPFAM" id="SSF51445">
    <property type="entry name" value="(Trans)glycosidases"/>
    <property type="match status" value="1"/>
</dbReference>
<dbReference type="PANTHER" id="PTHR43405:SF1">
    <property type="entry name" value="GLYCOSYL HYDROLASE DIGH"/>
    <property type="match status" value="1"/>
</dbReference>
<dbReference type="AlphaFoldDB" id="A0A517QMP5"/>
<dbReference type="PANTHER" id="PTHR43405">
    <property type="entry name" value="GLYCOSYL HYDROLASE DIGH"/>
    <property type="match status" value="1"/>
</dbReference>
<dbReference type="InterPro" id="IPR013785">
    <property type="entry name" value="Aldolase_TIM"/>
</dbReference>
<proteinExistence type="predicted"/>
<dbReference type="OrthoDB" id="252749at2"/>
<evidence type="ECO:0008006" key="3">
    <source>
        <dbReference type="Google" id="ProtNLM"/>
    </source>
</evidence>
<organism evidence="1 2">
    <name type="scientific">Thalassoglobus polymorphus</name>
    <dbReference type="NCBI Taxonomy" id="2527994"/>
    <lineage>
        <taxon>Bacteria</taxon>
        <taxon>Pseudomonadati</taxon>
        <taxon>Planctomycetota</taxon>
        <taxon>Planctomycetia</taxon>
        <taxon>Planctomycetales</taxon>
        <taxon>Planctomycetaceae</taxon>
        <taxon>Thalassoglobus</taxon>
    </lineage>
</organism>
<dbReference type="Proteomes" id="UP000315724">
    <property type="component" value="Chromosome"/>
</dbReference>
<dbReference type="InterPro" id="IPR017853">
    <property type="entry name" value="GH"/>
</dbReference>
<reference evidence="1 2" key="1">
    <citation type="submission" date="2019-02" db="EMBL/GenBank/DDBJ databases">
        <title>Deep-cultivation of Planctomycetes and their phenomic and genomic characterization uncovers novel biology.</title>
        <authorList>
            <person name="Wiegand S."/>
            <person name="Jogler M."/>
            <person name="Boedeker C."/>
            <person name="Pinto D."/>
            <person name="Vollmers J."/>
            <person name="Rivas-Marin E."/>
            <person name="Kohn T."/>
            <person name="Peeters S.H."/>
            <person name="Heuer A."/>
            <person name="Rast P."/>
            <person name="Oberbeckmann S."/>
            <person name="Bunk B."/>
            <person name="Jeske O."/>
            <person name="Meyerdierks A."/>
            <person name="Storesund J.E."/>
            <person name="Kallscheuer N."/>
            <person name="Luecker S."/>
            <person name="Lage O.M."/>
            <person name="Pohl T."/>
            <person name="Merkel B.J."/>
            <person name="Hornburger P."/>
            <person name="Mueller R.-W."/>
            <person name="Bruemmer F."/>
            <person name="Labrenz M."/>
            <person name="Spormann A.M."/>
            <person name="Op den Camp H."/>
            <person name="Overmann J."/>
            <person name="Amann R."/>
            <person name="Jetten M.S.M."/>
            <person name="Mascher T."/>
            <person name="Medema M.H."/>
            <person name="Devos D.P."/>
            <person name="Kaster A.-K."/>
            <person name="Ovreas L."/>
            <person name="Rohde M."/>
            <person name="Galperin M.Y."/>
            <person name="Jogler C."/>
        </authorList>
    </citation>
    <scope>NUCLEOTIDE SEQUENCE [LARGE SCALE GENOMIC DNA]</scope>
    <source>
        <strain evidence="1 2">Mal48</strain>
    </source>
</reference>
<protein>
    <recommendedName>
        <fullName evidence="3">Glycosyl hydrolase-like 10 domain-containing protein</fullName>
    </recommendedName>
</protein>
<dbReference type="KEGG" id="tpol:Mal48_21640"/>
<name>A0A517QMP5_9PLAN</name>
<accession>A0A517QMP5</accession>
<dbReference type="RefSeq" id="WP_145198547.1">
    <property type="nucleotide sequence ID" value="NZ_CP036267.1"/>
</dbReference>
<gene>
    <name evidence="1" type="ORF">Mal48_21640</name>
</gene>
<dbReference type="InterPro" id="IPR052177">
    <property type="entry name" value="Divisome_Glycosyl_Hydrolase"/>
</dbReference>
<dbReference type="Gene3D" id="3.20.20.70">
    <property type="entry name" value="Aldolase class I"/>
    <property type="match status" value="1"/>
</dbReference>
<sequence length="707" mass="79209">MLPLSLKQSVTFSIVLLMTVNTFGETKPKNIDELRLARSQAAGQKRRLIFNNDGNEPVYLCEDDVSAEGLLKHRTTPLAGTQLDTLFYCTWSSPFGCFTHNTKVGSLFTADQEGFSKNQTQTFIDKGFDPLTIMSDFSKQNGIELFWSMRMNDTHDASGAWYGPLMLAASPLKQQHPEWLLATAKKRNRLGGWTAVDYGREEIRELVFRYFEEVCNNYDVDGIELDFLRHSVFFKSHAQGGAATEENLEQMTALIRRIRRMTEEVGLKRGRPILVAIRTHDSVDYCRAVGIDLERWLKDGLVDMLVATGYFRLNPWQQTIALGEKYGVAVYPCLSESRVRGEDRFRRNSVESYRGRASNALADGANGIYLYNYFNPNSTLWNELGDTQTLRYLDKKFFVTVRDRNPDSTLVGGSQYSTIPLLTPTHSQTISSSKPLATEVRIGDDIAAAARAGRTPKVTLHMRIPLLSQANQLVTTFNGTKLLDGQASNGWIDYDVPASIVKQGGNQVTASVQSLPQNADSWTIKYDGSEKPASIWRRDPGSERTIDTLVDGTLLIADRGTASGEYCYFRMPWGAEPASETVAEFRVKTISGSSFVIVSNGVSGERLTLAPDHISLFHNRKIRYEMDTTSDFHTYRLVLNGEDLQVYVDGTLRLDGKGQLKPRTGYRRNEVAFGASNSTDVGEAYWDDVKVRTASLSCHDIVVSVEY</sequence>